<organism evidence="1 2">
    <name type="scientific">Puccinia striiformis f. sp. tritici</name>
    <dbReference type="NCBI Taxonomy" id="168172"/>
    <lineage>
        <taxon>Eukaryota</taxon>
        <taxon>Fungi</taxon>
        <taxon>Dikarya</taxon>
        <taxon>Basidiomycota</taxon>
        <taxon>Pucciniomycotina</taxon>
        <taxon>Pucciniomycetes</taxon>
        <taxon>Pucciniales</taxon>
        <taxon>Pucciniaceae</taxon>
        <taxon>Puccinia</taxon>
    </lineage>
</organism>
<gene>
    <name evidence="1" type="ORF">MJO28_005093</name>
</gene>
<proteinExistence type="predicted"/>
<comment type="caution">
    <text evidence="1">The sequence shown here is derived from an EMBL/GenBank/DDBJ whole genome shotgun (WGS) entry which is preliminary data.</text>
</comment>
<dbReference type="Proteomes" id="UP001060170">
    <property type="component" value="Chromosome 5"/>
</dbReference>
<evidence type="ECO:0000313" key="1">
    <source>
        <dbReference type="EMBL" id="KAI7954693.1"/>
    </source>
</evidence>
<reference evidence="2" key="2">
    <citation type="journal article" date="2018" name="Mol. Plant Microbe Interact.">
        <title>Genome sequence resources for the wheat stripe rust pathogen (Puccinia striiformis f. sp. tritici) and the barley stripe rust pathogen (Puccinia striiformis f. sp. hordei).</title>
        <authorList>
            <person name="Xia C."/>
            <person name="Wang M."/>
            <person name="Yin C."/>
            <person name="Cornejo O.E."/>
            <person name="Hulbert S.H."/>
            <person name="Chen X."/>
        </authorList>
    </citation>
    <scope>NUCLEOTIDE SEQUENCE [LARGE SCALE GENOMIC DNA]</scope>
    <source>
        <strain evidence="2">93-210</strain>
    </source>
</reference>
<sequence>MLTYLTSLASYYLLPQQSAKPRPAASNSSQILLSQHPSFNQNALSLATIASETDHQTQTAQSFLAPSFQAHEQHTRVIPSKTTTIKLNLHQFISSTPTVPPPPITTTSSPYKALSPRATQDLISRLDATSPLLPQNLAQFITAASLAARVSLRSSAFFIELIIESLRYSTTTSLGIIRRALISAVGSARAIHHNSSTSNQPNQVSIHCNNNSNSNYLNVLDHYTNVGIYLVHHVFTMAELLSIAGLDLTHSVISTGFETAEISVMMLDSIFGSNESSRALSAIIMLVRRELLHDPRFTPSHSSTLTGLVALTKAITAFACLQLATSRRTTASMKMRVVWDATMIAESVTESKSLVDGIDYQLGIKQGRAHGCNSPHDLSQEKKISDPAVSHPTSGRPSPRQSIHKLSESDKSSLVTDLRSTMAGRATRVNYSRMNSSNSSTVSTSIPQAPAHRLEEREEIEYKLTQILNDGEINVEPYPSYSATGLSGPSDAEKLVSDDLRQALYQVKRTTYSRTQSYSSELASLATATLPDHSSTSTYQLTTLTTQTMRTRTTTTSTTHSSTQNDHLTSDHDHYPVNTSTINGILSPKPSYEAHQVHWSADFNPVSGALNSAATPSHKKRLTTKHSKSHFQLKDLANDRMDYEAGEQPPLDYFSPRSSRSKAKSMPSSPQRSFFLSKPKVATRSIIRSQTHSDVHKLMFLDDPYSFVYPVSTMAPSQTPLSSPSVLSEESSLESDGPLVIQPDDPDYRSVSLPSMVADLRQEDDDRNASGYFDVIPERPRKTVTQPPLFTTPQQSSSSIQTIRTHRVSQILSPTVQPPTSDFPPQSLVKNLGRFMRYSSAAYGQQFLRIMGIGVDSFNYPNTKKHSANDHAFASHVGLTVDQILLSSFTEPNPVLGNEVLSPLVHYVSPDAF</sequence>
<keyword evidence="2" id="KW-1185">Reference proteome</keyword>
<reference evidence="2" key="1">
    <citation type="journal article" date="2018" name="BMC Genomics">
        <title>Genomic insights into host adaptation between the wheat stripe rust pathogen (Puccinia striiformis f. sp. tritici) and the barley stripe rust pathogen (Puccinia striiformis f. sp. hordei).</title>
        <authorList>
            <person name="Xia C."/>
            <person name="Wang M."/>
            <person name="Yin C."/>
            <person name="Cornejo O.E."/>
            <person name="Hulbert S.H."/>
            <person name="Chen X."/>
        </authorList>
    </citation>
    <scope>NUCLEOTIDE SEQUENCE [LARGE SCALE GENOMIC DNA]</scope>
    <source>
        <strain evidence="2">93-210</strain>
    </source>
</reference>
<dbReference type="EMBL" id="CM045869">
    <property type="protein sequence ID" value="KAI7954693.1"/>
    <property type="molecule type" value="Genomic_DNA"/>
</dbReference>
<name>A0ACC0EJA3_9BASI</name>
<accession>A0ACC0EJA3</accession>
<reference evidence="1 2" key="3">
    <citation type="journal article" date="2022" name="Microbiol. Spectr.">
        <title>Folding features and dynamics of 3D genome architecture in plant fungal pathogens.</title>
        <authorList>
            <person name="Xia C."/>
        </authorList>
    </citation>
    <scope>NUCLEOTIDE SEQUENCE [LARGE SCALE GENOMIC DNA]</scope>
    <source>
        <strain evidence="1 2">93-210</strain>
    </source>
</reference>
<evidence type="ECO:0000313" key="2">
    <source>
        <dbReference type="Proteomes" id="UP001060170"/>
    </source>
</evidence>
<protein>
    <submittedName>
        <fullName evidence="1">Uncharacterized protein</fullName>
    </submittedName>
</protein>